<protein>
    <submittedName>
        <fullName evidence="2">Uncharacterized protein</fullName>
    </submittedName>
</protein>
<dbReference type="AlphaFoldDB" id="A0A239FS37"/>
<gene>
    <name evidence="2" type="ORF">SAMN05216276_101241</name>
</gene>
<evidence type="ECO:0000256" key="1">
    <source>
        <dbReference type="SAM" id="MobiDB-lite"/>
    </source>
</evidence>
<sequence length="254" mass="25732">MAAAVTLGFVIGGLNALTPRVALSASVSSAVSASKHAVTTSTTKVGGKSYLRVQVTSKYGTSKKFTVKQRVCVKSACRTVTSALSIKAGRTAWQGIYLGTGTYKKSGVPSVSVTTPKPAPSASAPRPTATATIRVTETVTVTTVATVTATPTVTVTATPTATPTVTVTVTQAPGSEALCGAPTNSYGFTFCGTGNGVPAPAQNACDVFNCIASFDDGEGYLVMCNDQMVSLSGGIEGACSSHRGVLRTIYRTAA</sequence>
<evidence type="ECO:0000313" key="3">
    <source>
        <dbReference type="Proteomes" id="UP000198282"/>
    </source>
</evidence>
<name>A0A239FS37_9ACTN</name>
<organism evidence="2 3">
    <name type="scientific">Streptosporangium subroseum</name>
    <dbReference type="NCBI Taxonomy" id="106412"/>
    <lineage>
        <taxon>Bacteria</taxon>
        <taxon>Bacillati</taxon>
        <taxon>Actinomycetota</taxon>
        <taxon>Actinomycetes</taxon>
        <taxon>Streptosporangiales</taxon>
        <taxon>Streptosporangiaceae</taxon>
        <taxon>Streptosporangium</taxon>
    </lineage>
</organism>
<keyword evidence="3" id="KW-1185">Reference proteome</keyword>
<dbReference type="Proteomes" id="UP000198282">
    <property type="component" value="Unassembled WGS sequence"/>
</dbReference>
<accession>A0A239FS37</accession>
<dbReference type="EMBL" id="FZOD01000012">
    <property type="protein sequence ID" value="SNS59042.1"/>
    <property type="molecule type" value="Genomic_DNA"/>
</dbReference>
<reference evidence="2 3" key="1">
    <citation type="submission" date="2017-06" db="EMBL/GenBank/DDBJ databases">
        <authorList>
            <person name="Kim H.J."/>
            <person name="Triplett B.A."/>
        </authorList>
    </citation>
    <scope>NUCLEOTIDE SEQUENCE [LARGE SCALE GENOMIC DNA]</scope>
    <source>
        <strain evidence="2 3">CGMCC 4.2132</strain>
    </source>
</reference>
<evidence type="ECO:0000313" key="2">
    <source>
        <dbReference type="EMBL" id="SNS59042.1"/>
    </source>
</evidence>
<proteinExistence type="predicted"/>
<feature type="region of interest" description="Disordered" evidence="1">
    <location>
        <begin position="108"/>
        <end position="127"/>
    </location>
</feature>
<feature type="compositionally biased region" description="Low complexity" evidence="1">
    <location>
        <begin position="114"/>
        <end position="127"/>
    </location>
</feature>